<dbReference type="EC" id="2.7.11.21" evidence="9"/>
<evidence type="ECO:0000313" key="12">
    <source>
        <dbReference type="EMBL" id="OMJ95795.1"/>
    </source>
</evidence>
<keyword evidence="6 9" id="KW-0418">Kinase</keyword>
<organism evidence="12 13">
    <name type="scientific">Stentor coeruleus</name>
    <dbReference type="NCBI Taxonomy" id="5963"/>
    <lineage>
        <taxon>Eukaryota</taxon>
        <taxon>Sar</taxon>
        <taxon>Alveolata</taxon>
        <taxon>Ciliophora</taxon>
        <taxon>Postciliodesmatophora</taxon>
        <taxon>Heterotrichea</taxon>
        <taxon>Heterotrichida</taxon>
        <taxon>Stentoridae</taxon>
        <taxon>Stentor</taxon>
    </lineage>
</organism>
<comment type="catalytic activity">
    <reaction evidence="9">
        <text>L-threonyl-[protein] + ATP = O-phospho-L-threonyl-[protein] + ADP + H(+)</text>
        <dbReference type="Rhea" id="RHEA:46608"/>
        <dbReference type="Rhea" id="RHEA-COMP:11060"/>
        <dbReference type="Rhea" id="RHEA-COMP:11605"/>
        <dbReference type="ChEBI" id="CHEBI:15378"/>
        <dbReference type="ChEBI" id="CHEBI:30013"/>
        <dbReference type="ChEBI" id="CHEBI:30616"/>
        <dbReference type="ChEBI" id="CHEBI:61977"/>
        <dbReference type="ChEBI" id="CHEBI:456216"/>
        <dbReference type="EC" id="2.7.11.21"/>
    </reaction>
</comment>
<dbReference type="InterPro" id="IPR033695">
    <property type="entry name" value="POLO_box_2"/>
</dbReference>
<dbReference type="InterPro" id="IPR036947">
    <property type="entry name" value="POLO_box_dom_sf"/>
</dbReference>
<comment type="subunit">
    <text evidence="1">Monomer.</text>
</comment>
<dbReference type="GO" id="GO:0005524">
    <property type="term" value="F:ATP binding"/>
    <property type="evidence" value="ECO:0007669"/>
    <property type="project" value="UniProtKB-UniRule"/>
</dbReference>
<dbReference type="OrthoDB" id="408964at2759"/>
<dbReference type="PROSITE" id="PS00107">
    <property type="entry name" value="PROTEIN_KINASE_ATP"/>
    <property type="match status" value="1"/>
</dbReference>
<evidence type="ECO:0000256" key="5">
    <source>
        <dbReference type="ARBA" id="ARBA00022741"/>
    </source>
</evidence>
<dbReference type="Proteomes" id="UP000187209">
    <property type="component" value="Unassembled WGS sequence"/>
</dbReference>
<dbReference type="InterPro" id="IPR000719">
    <property type="entry name" value="Prot_kinase_dom"/>
</dbReference>
<proteinExistence type="inferred from homology"/>
<dbReference type="Pfam" id="PF00659">
    <property type="entry name" value="POLO_box"/>
    <property type="match status" value="2"/>
</dbReference>
<dbReference type="PROSITE" id="PS00108">
    <property type="entry name" value="PROTEIN_KINASE_ST"/>
    <property type="match status" value="1"/>
</dbReference>
<keyword evidence="4" id="KW-0677">Repeat</keyword>
<dbReference type="InterPro" id="IPR017441">
    <property type="entry name" value="Protein_kinase_ATP_BS"/>
</dbReference>
<dbReference type="GO" id="GO:0005634">
    <property type="term" value="C:nucleus"/>
    <property type="evidence" value="ECO:0007669"/>
    <property type="project" value="TreeGrafter"/>
</dbReference>
<reference evidence="12 13" key="1">
    <citation type="submission" date="2016-11" db="EMBL/GenBank/DDBJ databases">
        <title>The macronuclear genome of Stentor coeruleus: a giant cell with tiny introns.</title>
        <authorList>
            <person name="Slabodnick M."/>
            <person name="Ruby J.G."/>
            <person name="Reiff S.B."/>
            <person name="Swart E.C."/>
            <person name="Gosai S."/>
            <person name="Prabakaran S."/>
            <person name="Witkowska E."/>
            <person name="Larue G.E."/>
            <person name="Fisher S."/>
            <person name="Freeman R.M."/>
            <person name="Gunawardena J."/>
            <person name="Chu W."/>
            <person name="Stover N.A."/>
            <person name="Gregory B.D."/>
            <person name="Nowacki M."/>
            <person name="Derisi J."/>
            <person name="Roy S.W."/>
            <person name="Marshall W.F."/>
            <person name="Sood P."/>
        </authorList>
    </citation>
    <scope>NUCLEOTIDE SEQUENCE [LARGE SCALE GENOMIC DNA]</scope>
    <source>
        <strain evidence="12">WM001</strain>
    </source>
</reference>
<comment type="similarity">
    <text evidence="9">Belongs to the protein kinase superfamily. Ser/Thr protein kinase family. CDC5/Polo subfamily.</text>
</comment>
<sequence length="572" mass="65706">MSTKRDSSSIIDKEEPQIIEEIIVKPNGDTVKKRYLRGRLLGAGGFAMVHEFLCIDTKQLCAGKIVSKNNLKRARSRQKLMFEIKIHRSLHHTNIVAFERFFEDSESLYILLELCSNQTLSELIRRRKRLTELEIQCYLAQIISALKYLHSHKIIHRDIKLGNLFLSDKMEIKLGDFGLATKLEFDGERKRTVCGTPNYIAPEILESKHGHSYEVDLWCIGVLIYTLSIGVPPFEAVDIKTTYKKIKMTSYSFPKNVRISEELQDLISKLLVSNPLVRLTLDEIIQHPFMGRNPIPKFIPSSTLAVPPSNSYLKQYETSPVADKLRKSLHSQRSSFGSRTSEDLKSFFGKEENRNSNIKDIINGDTGNSSASRKVAISSLYIVVDTGTKIWVKKWVDYSSKYGVGYCLSNGDCGVYFNDSSKIICEPSGKFLFIYRKHDQVDDVIERYCLDDYPRELGKKITLLEHFRKYLVIDKIVESGVSEVVYIKKWLMTEHAMVFRLSNRVVHAKFADKSELLMSNAEKTVVFIDKNGKQEVYLLKSVKDSNNIELVKRLNYMTEMISNMLNANNERK</sequence>
<dbReference type="EMBL" id="MPUH01000007">
    <property type="protein sequence ID" value="OMJ95795.1"/>
    <property type="molecule type" value="Genomic_DNA"/>
</dbReference>
<dbReference type="CDD" id="cd13118">
    <property type="entry name" value="POLO_box_1"/>
    <property type="match status" value="1"/>
</dbReference>
<dbReference type="InterPro" id="IPR011009">
    <property type="entry name" value="Kinase-like_dom_sf"/>
</dbReference>
<dbReference type="FunFam" id="1.10.510.10:FF:000571">
    <property type="entry name" value="Maternal embryonic leucine zipper kinase"/>
    <property type="match status" value="1"/>
</dbReference>
<dbReference type="InterPro" id="IPR008271">
    <property type="entry name" value="Ser/Thr_kinase_AS"/>
</dbReference>
<name>A0A1R2D3F8_9CILI</name>
<dbReference type="Gene3D" id="3.30.1120.30">
    <property type="entry name" value="POLO box domain"/>
    <property type="match status" value="2"/>
</dbReference>
<dbReference type="PANTHER" id="PTHR24345:SF0">
    <property type="entry name" value="CELL CYCLE SERINE_THREONINE-PROTEIN KINASE CDC5_MSD2"/>
    <property type="match status" value="1"/>
</dbReference>
<protein>
    <recommendedName>
        <fullName evidence="9">Serine/threonine-protein kinase PLK</fullName>
        <ecNumber evidence="9">2.7.11.21</ecNumber>
    </recommendedName>
    <alternativeName>
        <fullName evidence="9">Polo-like kinase</fullName>
    </alternativeName>
</protein>
<dbReference type="Gene3D" id="1.10.510.10">
    <property type="entry name" value="Transferase(Phosphotransferase) domain 1"/>
    <property type="match status" value="1"/>
</dbReference>
<dbReference type="PANTHER" id="PTHR24345">
    <property type="entry name" value="SERINE/THREONINE-PROTEIN KINASE PLK"/>
    <property type="match status" value="1"/>
</dbReference>
<feature type="domain" description="POLO box" evidence="11">
    <location>
        <begin position="486"/>
        <end position="566"/>
    </location>
</feature>
<dbReference type="SMART" id="SM00220">
    <property type="entry name" value="S_TKc"/>
    <property type="match status" value="1"/>
</dbReference>
<keyword evidence="5 8" id="KW-0547">Nucleotide-binding</keyword>
<dbReference type="InterPro" id="IPR033701">
    <property type="entry name" value="POLO_box_1"/>
</dbReference>
<evidence type="ECO:0000256" key="7">
    <source>
        <dbReference type="ARBA" id="ARBA00022840"/>
    </source>
</evidence>
<dbReference type="FunFam" id="3.30.200.20:FF:000042">
    <property type="entry name" value="Aurora kinase A"/>
    <property type="match status" value="1"/>
</dbReference>
<dbReference type="CDD" id="cd13117">
    <property type="entry name" value="POLO_box_2"/>
    <property type="match status" value="1"/>
</dbReference>
<keyword evidence="2 9" id="KW-0723">Serine/threonine-protein kinase</keyword>
<dbReference type="PROSITE" id="PS50011">
    <property type="entry name" value="PROTEIN_KINASE_DOM"/>
    <property type="match status" value="1"/>
</dbReference>
<feature type="binding site" evidence="8">
    <location>
        <position position="64"/>
    </location>
    <ligand>
        <name>ATP</name>
        <dbReference type="ChEBI" id="CHEBI:30616"/>
    </ligand>
</feature>
<keyword evidence="3 9" id="KW-0808">Transferase</keyword>
<comment type="caution">
    <text evidence="12">The sequence shown here is derived from an EMBL/GenBank/DDBJ whole genome shotgun (WGS) entry which is preliminary data.</text>
</comment>
<feature type="domain" description="Protein kinase" evidence="10">
    <location>
        <begin position="35"/>
        <end position="290"/>
    </location>
</feature>
<dbReference type="Pfam" id="PF00069">
    <property type="entry name" value="Pkinase"/>
    <property type="match status" value="1"/>
</dbReference>
<dbReference type="SUPFAM" id="SSF56112">
    <property type="entry name" value="Protein kinase-like (PK-like)"/>
    <property type="match status" value="1"/>
</dbReference>
<evidence type="ECO:0000256" key="1">
    <source>
        <dbReference type="ARBA" id="ARBA00011245"/>
    </source>
</evidence>
<evidence type="ECO:0000259" key="10">
    <source>
        <dbReference type="PROSITE" id="PS50011"/>
    </source>
</evidence>
<keyword evidence="13" id="KW-1185">Reference proteome</keyword>
<dbReference type="CDD" id="cd14099">
    <property type="entry name" value="STKc_PLK"/>
    <property type="match status" value="1"/>
</dbReference>
<gene>
    <name evidence="12" type="ORF">SteCoe_686</name>
</gene>
<evidence type="ECO:0000256" key="6">
    <source>
        <dbReference type="ARBA" id="ARBA00022777"/>
    </source>
</evidence>
<evidence type="ECO:0000259" key="11">
    <source>
        <dbReference type="PROSITE" id="PS50078"/>
    </source>
</evidence>
<evidence type="ECO:0000256" key="9">
    <source>
        <dbReference type="RuleBase" id="RU361162"/>
    </source>
</evidence>
<dbReference type="Gene3D" id="3.30.200.20">
    <property type="entry name" value="Phosphorylase Kinase, domain 1"/>
    <property type="match status" value="1"/>
</dbReference>
<dbReference type="InterPro" id="IPR000959">
    <property type="entry name" value="POLO_box_dom"/>
</dbReference>
<dbReference type="PROSITE" id="PS50078">
    <property type="entry name" value="POLO_BOX"/>
    <property type="match status" value="2"/>
</dbReference>
<evidence type="ECO:0000256" key="8">
    <source>
        <dbReference type="PROSITE-ProRule" id="PRU10141"/>
    </source>
</evidence>
<dbReference type="SUPFAM" id="SSF82615">
    <property type="entry name" value="Polo-box domain"/>
    <property type="match status" value="2"/>
</dbReference>
<evidence type="ECO:0000313" key="13">
    <source>
        <dbReference type="Proteomes" id="UP000187209"/>
    </source>
</evidence>
<dbReference type="AlphaFoldDB" id="A0A1R2D3F8"/>
<evidence type="ECO:0000256" key="2">
    <source>
        <dbReference type="ARBA" id="ARBA00022527"/>
    </source>
</evidence>
<accession>A0A1R2D3F8</accession>
<dbReference type="GO" id="GO:0004674">
    <property type="term" value="F:protein serine/threonine kinase activity"/>
    <property type="evidence" value="ECO:0007669"/>
    <property type="project" value="UniProtKB-KW"/>
</dbReference>
<evidence type="ECO:0000256" key="4">
    <source>
        <dbReference type="ARBA" id="ARBA00022737"/>
    </source>
</evidence>
<keyword evidence="7 8" id="KW-0067">ATP-binding</keyword>
<feature type="domain" description="POLO box" evidence="11">
    <location>
        <begin position="391"/>
        <end position="473"/>
    </location>
</feature>
<evidence type="ECO:0000256" key="3">
    <source>
        <dbReference type="ARBA" id="ARBA00022679"/>
    </source>
</evidence>